<evidence type="ECO:0000313" key="1">
    <source>
        <dbReference type="EMBL" id="KAF0921676.1"/>
    </source>
</evidence>
<reference evidence="1 2" key="1">
    <citation type="submission" date="2019-11" db="EMBL/GenBank/DDBJ databases">
        <title>Whole genome sequence of Oryza granulata.</title>
        <authorList>
            <person name="Li W."/>
        </authorList>
    </citation>
    <scope>NUCLEOTIDE SEQUENCE [LARGE SCALE GENOMIC DNA]</scope>
    <source>
        <strain evidence="2">cv. Menghai</strain>
        <tissue evidence="1">Leaf</tissue>
    </source>
</reference>
<comment type="caution">
    <text evidence="1">The sequence shown here is derived from an EMBL/GenBank/DDBJ whole genome shotgun (WGS) entry which is preliminary data.</text>
</comment>
<accession>A0A6G1EAR6</accession>
<gene>
    <name evidence="1" type="ORF">E2562_013413</name>
</gene>
<keyword evidence="2" id="KW-1185">Reference proteome</keyword>
<sequence>MEYSQTMTDYYLANEHTPPPSPLPLELMDEVESTPPRGVAAAATAIATGPCGGRRGGGESIDLQRAQWSLRPRKGAEVDAVTVVAVSSTWRTHLNQSAWTEGGGGPRRALPVKLWL</sequence>
<organism evidence="1 2">
    <name type="scientific">Oryza meyeriana var. granulata</name>
    <dbReference type="NCBI Taxonomy" id="110450"/>
    <lineage>
        <taxon>Eukaryota</taxon>
        <taxon>Viridiplantae</taxon>
        <taxon>Streptophyta</taxon>
        <taxon>Embryophyta</taxon>
        <taxon>Tracheophyta</taxon>
        <taxon>Spermatophyta</taxon>
        <taxon>Magnoliopsida</taxon>
        <taxon>Liliopsida</taxon>
        <taxon>Poales</taxon>
        <taxon>Poaceae</taxon>
        <taxon>BOP clade</taxon>
        <taxon>Oryzoideae</taxon>
        <taxon>Oryzeae</taxon>
        <taxon>Oryzinae</taxon>
        <taxon>Oryza</taxon>
        <taxon>Oryza meyeriana</taxon>
    </lineage>
</organism>
<dbReference type="EMBL" id="SPHZ02000004">
    <property type="protein sequence ID" value="KAF0921676.1"/>
    <property type="molecule type" value="Genomic_DNA"/>
</dbReference>
<dbReference type="Proteomes" id="UP000479710">
    <property type="component" value="Unassembled WGS sequence"/>
</dbReference>
<dbReference type="AlphaFoldDB" id="A0A6G1EAR6"/>
<name>A0A6G1EAR6_9ORYZ</name>
<protein>
    <submittedName>
        <fullName evidence="1">Uncharacterized protein</fullName>
    </submittedName>
</protein>
<evidence type="ECO:0000313" key="2">
    <source>
        <dbReference type="Proteomes" id="UP000479710"/>
    </source>
</evidence>
<proteinExistence type="predicted"/>